<dbReference type="InterPro" id="IPR008920">
    <property type="entry name" value="TF_FadR/GntR_C"/>
</dbReference>
<evidence type="ECO:0000256" key="1">
    <source>
        <dbReference type="ARBA" id="ARBA00023015"/>
    </source>
</evidence>
<keyword evidence="1" id="KW-0805">Transcription regulation</keyword>
<dbReference type="InterPro" id="IPR036388">
    <property type="entry name" value="WH-like_DNA-bd_sf"/>
</dbReference>
<dbReference type="SUPFAM" id="SSF46785">
    <property type="entry name" value="Winged helix' DNA-binding domain"/>
    <property type="match status" value="2"/>
</dbReference>
<dbReference type="SUPFAM" id="SSF48008">
    <property type="entry name" value="GntR ligand-binding domain-like"/>
    <property type="match status" value="1"/>
</dbReference>
<dbReference type="InterPro" id="IPR011711">
    <property type="entry name" value="GntR_C"/>
</dbReference>
<dbReference type="GO" id="GO:0003700">
    <property type="term" value="F:DNA-binding transcription factor activity"/>
    <property type="evidence" value="ECO:0007669"/>
    <property type="project" value="InterPro"/>
</dbReference>
<dbReference type="EMBL" id="JABFCZ010000023">
    <property type="protein sequence ID" value="MBD1548484.1"/>
    <property type="molecule type" value="Genomic_DNA"/>
</dbReference>
<evidence type="ECO:0000256" key="3">
    <source>
        <dbReference type="ARBA" id="ARBA00023163"/>
    </source>
</evidence>
<proteinExistence type="predicted"/>
<sequence>MDKTENENAVVYDNGRPEPRYLKIKNALQNAIEQGLLTDGTVLTEDPVARLFGTSRTPVRTALNELQQQGLLSRFEGRGFLVGPDSAAEPQRIALTHETLGLSADQPIKPRPGTAERIAKDFESNISLALPFGLFLINEQAVADHYDVSRTVVRELLSRFQDRGLVRKDLRSHWIVGPLTARDIANYFAVRSKLEPLALLDSAPVTKPRIIEAMWTRTSEALKSGQRLNSATIEELETDIHIRLLEKSPNTHLLRMIRQSQIALVVNSVFAHVIGSRPFVVGLQEHAIVLEFIKRGSYAAAADALEQHLRLSAERTRQRLMAMSVFPEPDLPAYLKPLKH</sequence>
<dbReference type="InterPro" id="IPR036390">
    <property type="entry name" value="WH_DNA-bd_sf"/>
</dbReference>
<feature type="domain" description="HTH gntR-type" evidence="4">
    <location>
        <begin position="18"/>
        <end position="85"/>
    </location>
</feature>
<dbReference type="PANTHER" id="PTHR43537:SF5">
    <property type="entry name" value="UXU OPERON TRANSCRIPTIONAL REGULATOR"/>
    <property type="match status" value="1"/>
</dbReference>
<dbReference type="Pfam" id="PF00392">
    <property type="entry name" value="GntR"/>
    <property type="match status" value="1"/>
</dbReference>
<organism evidence="5 6">
    <name type="scientific">Roseibium aggregatum</name>
    <dbReference type="NCBI Taxonomy" id="187304"/>
    <lineage>
        <taxon>Bacteria</taxon>
        <taxon>Pseudomonadati</taxon>
        <taxon>Pseudomonadota</taxon>
        <taxon>Alphaproteobacteria</taxon>
        <taxon>Hyphomicrobiales</taxon>
        <taxon>Stappiaceae</taxon>
        <taxon>Roseibium</taxon>
    </lineage>
</organism>
<dbReference type="CDD" id="cd07377">
    <property type="entry name" value="WHTH_GntR"/>
    <property type="match status" value="1"/>
</dbReference>
<dbReference type="InterPro" id="IPR000524">
    <property type="entry name" value="Tscrpt_reg_HTH_GntR"/>
</dbReference>
<gene>
    <name evidence="5" type="ORF">HK439_19655</name>
</gene>
<evidence type="ECO:0000313" key="6">
    <source>
        <dbReference type="Proteomes" id="UP000598467"/>
    </source>
</evidence>
<reference evidence="5" key="1">
    <citation type="submission" date="2020-05" db="EMBL/GenBank/DDBJ databases">
        <title>Identification of trans-AT polyketide cluster in two marine bacteria, producers of a novel glutaramide-containing polyketide sesbanimide D and analogs.</title>
        <authorList>
            <person name="Kacar D."/>
            <person name="Rodriguez P."/>
            <person name="Canedo L."/>
            <person name="Gonzalez E."/>
            <person name="Galan B."/>
            <person name="De La Calle F."/>
            <person name="Garcia J.L."/>
        </authorList>
    </citation>
    <scope>NUCLEOTIDE SEQUENCE</scope>
    <source>
        <strain evidence="5">PHM038</strain>
    </source>
</reference>
<dbReference type="Gene3D" id="1.20.120.530">
    <property type="entry name" value="GntR ligand-binding domain-like"/>
    <property type="match status" value="1"/>
</dbReference>
<dbReference type="AlphaFoldDB" id="A0A926SA79"/>
<evidence type="ECO:0000259" key="4">
    <source>
        <dbReference type="PROSITE" id="PS50949"/>
    </source>
</evidence>
<dbReference type="PANTHER" id="PTHR43537">
    <property type="entry name" value="TRANSCRIPTIONAL REGULATOR, GNTR FAMILY"/>
    <property type="match status" value="1"/>
</dbReference>
<evidence type="ECO:0000313" key="5">
    <source>
        <dbReference type="EMBL" id="MBD1548484.1"/>
    </source>
</evidence>
<dbReference type="Pfam" id="PF07729">
    <property type="entry name" value="FCD"/>
    <property type="match status" value="1"/>
</dbReference>
<dbReference type="Gene3D" id="1.10.10.10">
    <property type="entry name" value="Winged helix-like DNA-binding domain superfamily/Winged helix DNA-binding domain"/>
    <property type="match status" value="2"/>
</dbReference>
<comment type="caution">
    <text evidence="5">The sequence shown here is derived from an EMBL/GenBank/DDBJ whole genome shotgun (WGS) entry which is preliminary data.</text>
</comment>
<keyword evidence="3" id="KW-0804">Transcription</keyword>
<dbReference type="SMART" id="SM00895">
    <property type="entry name" value="FCD"/>
    <property type="match status" value="1"/>
</dbReference>
<keyword evidence="2" id="KW-0238">DNA-binding</keyword>
<dbReference type="GO" id="GO:0003677">
    <property type="term" value="F:DNA binding"/>
    <property type="evidence" value="ECO:0007669"/>
    <property type="project" value="UniProtKB-KW"/>
</dbReference>
<dbReference type="Proteomes" id="UP000598467">
    <property type="component" value="Unassembled WGS sequence"/>
</dbReference>
<evidence type="ECO:0000256" key="2">
    <source>
        <dbReference type="ARBA" id="ARBA00023125"/>
    </source>
</evidence>
<dbReference type="RefSeq" id="WP_190293176.1">
    <property type="nucleotide sequence ID" value="NZ_JABFCZ010000023.1"/>
</dbReference>
<dbReference type="SMART" id="SM00345">
    <property type="entry name" value="HTH_GNTR"/>
    <property type="match status" value="2"/>
</dbReference>
<accession>A0A926SA79</accession>
<name>A0A926SA79_9HYPH</name>
<dbReference type="PROSITE" id="PS50949">
    <property type="entry name" value="HTH_GNTR"/>
    <property type="match status" value="1"/>
</dbReference>
<protein>
    <submittedName>
        <fullName evidence="5">GntR family transcriptional regulator</fullName>
    </submittedName>
</protein>